<keyword evidence="6" id="KW-0328">Glycosyltransferase</keyword>
<sequence length="267" mass="28374">MALSTSARPVRTAALELAALSGLLRDGAGVLAAAVLAHVDEVRRRAGPALPPDQHDVVRAAGVAMQQALTAATAQLTPLIDGAGGELEVLLRRPRDGPLAAAQREALRHYTTVAGVTELNRYLRDPASTPEPRRAELRRLAGDAIAGLAALPRFTGVAYRGTTLPAEQLERWRPGVVVADRGFASASASAAVAHAFRAGGNTFLTIVGRSGADIRRLSLYEHEAEVLYPPGTRFRVLDRSWDDERGCWSFLLEEVPRCASTATSTTG</sequence>
<keyword evidence="8" id="KW-0548">Nucleotidyltransferase</keyword>
<protein>
    <recommendedName>
        <fullName evidence="3">NAD(+)--protein-arginine ADP-ribosyltransferase</fullName>
        <ecNumber evidence="3">2.4.2.31</ecNumber>
    </recommendedName>
</protein>
<gene>
    <name evidence="11" type="ORF">C1I92_06630</name>
</gene>
<evidence type="ECO:0000256" key="6">
    <source>
        <dbReference type="ARBA" id="ARBA00022676"/>
    </source>
</evidence>
<dbReference type="GO" id="GO:0106274">
    <property type="term" value="F:NAD+-protein-arginine ADP-ribosyltransferase activity"/>
    <property type="evidence" value="ECO:0007669"/>
    <property type="project" value="UniProtKB-EC"/>
</dbReference>
<comment type="subcellular location">
    <subcellularLocation>
        <location evidence="1">Secreted</location>
    </subcellularLocation>
</comment>
<evidence type="ECO:0000256" key="7">
    <source>
        <dbReference type="ARBA" id="ARBA00022679"/>
    </source>
</evidence>
<accession>A0A2W2BCZ9</accession>
<evidence type="ECO:0000256" key="4">
    <source>
        <dbReference type="ARBA" id="ARBA00022525"/>
    </source>
</evidence>
<keyword evidence="4" id="KW-0964">Secreted</keyword>
<dbReference type="AlphaFoldDB" id="A0A2W2BCZ9"/>
<evidence type="ECO:0000256" key="1">
    <source>
        <dbReference type="ARBA" id="ARBA00004613"/>
    </source>
</evidence>
<evidence type="ECO:0000256" key="2">
    <source>
        <dbReference type="ARBA" id="ARBA00009558"/>
    </source>
</evidence>
<dbReference type="Proteomes" id="UP000248764">
    <property type="component" value="Unassembled WGS sequence"/>
</dbReference>
<comment type="catalytic activity">
    <reaction evidence="10">
        <text>L-arginyl-[protein] + NAD(+) = N(omega)-(ADP-D-ribosyl)-L-arginyl-[protein] + nicotinamide + H(+)</text>
        <dbReference type="Rhea" id="RHEA:19149"/>
        <dbReference type="Rhea" id="RHEA-COMP:10532"/>
        <dbReference type="Rhea" id="RHEA-COMP:15087"/>
        <dbReference type="ChEBI" id="CHEBI:15378"/>
        <dbReference type="ChEBI" id="CHEBI:17154"/>
        <dbReference type="ChEBI" id="CHEBI:29965"/>
        <dbReference type="ChEBI" id="CHEBI:57540"/>
        <dbReference type="ChEBI" id="CHEBI:142554"/>
        <dbReference type="EC" id="2.4.2.31"/>
    </reaction>
</comment>
<evidence type="ECO:0000256" key="3">
    <source>
        <dbReference type="ARBA" id="ARBA00012031"/>
    </source>
</evidence>
<dbReference type="GO" id="GO:0090729">
    <property type="term" value="F:toxin activity"/>
    <property type="evidence" value="ECO:0007669"/>
    <property type="project" value="UniProtKB-KW"/>
</dbReference>
<dbReference type="RefSeq" id="WP_111253876.1">
    <property type="nucleotide sequence ID" value="NZ_POTW01000011.1"/>
</dbReference>
<keyword evidence="7" id="KW-0808">Transferase</keyword>
<evidence type="ECO:0000256" key="8">
    <source>
        <dbReference type="ARBA" id="ARBA00022695"/>
    </source>
</evidence>
<dbReference type="PROSITE" id="PS51996">
    <property type="entry name" value="TR_MART"/>
    <property type="match status" value="1"/>
</dbReference>
<dbReference type="EC" id="2.4.2.31" evidence="3"/>
<evidence type="ECO:0000256" key="5">
    <source>
        <dbReference type="ARBA" id="ARBA00022656"/>
    </source>
</evidence>
<evidence type="ECO:0000313" key="11">
    <source>
        <dbReference type="EMBL" id="PZF84975.1"/>
    </source>
</evidence>
<evidence type="ECO:0000313" key="12">
    <source>
        <dbReference type="Proteomes" id="UP000248764"/>
    </source>
</evidence>
<keyword evidence="5" id="KW-0800">Toxin</keyword>
<keyword evidence="12" id="KW-1185">Reference proteome</keyword>
<dbReference type="GO" id="GO:0016779">
    <property type="term" value="F:nucleotidyltransferase activity"/>
    <property type="evidence" value="ECO:0007669"/>
    <property type="project" value="UniProtKB-KW"/>
</dbReference>
<dbReference type="Gene3D" id="3.90.176.10">
    <property type="entry name" value="Toxin ADP-ribosyltransferase, Chain A, domain 1"/>
    <property type="match status" value="1"/>
</dbReference>
<dbReference type="InterPro" id="IPR050999">
    <property type="entry name" value="ADP-ribosyltransferase_ARG"/>
</dbReference>
<dbReference type="PANTHER" id="PTHR10339:SF25">
    <property type="entry name" value="SECRETED EXOENZYME S"/>
    <property type="match status" value="1"/>
</dbReference>
<name>A0A2W2BCZ9_9ACTN</name>
<comment type="caution">
    <text evidence="11">The sequence shown here is derived from an EMBL/GenBank/DDBJ whole genome shotgun (WGS) entry which is preliminary data.</text>
</comment>
<dbReference type="InterPro" id="IPR000768">
    <property type="entry name" value="ART"/>
</dbReference>
<reference evidence="11 12" key="1">
    <citation type="submission" date="2018-01" db="EMBL/GenBank/DDBJ databases">
        <title>Draft genome sequence of Jiangella sp. GTF31.</title>
        <authorList>
            <person name="Sahin N."/>
            <person name="Ay H."/>
            <person name="Saygin H."/>
        </authorList>
    </citation>
    <scope>NUCLEOTIDE SEQUENCE [LARGE SCALE GENOMIC DNA]</scope>
    <source>
        <strain evidence="11 12">GTF31</strain>
    </source>
</reference>
<organism evidence="11 12">
    <name type="scientific">Jiangella anatolica</name>
    <dbReference type="NCBI Taxonomy" id="2670374"/>
    <lineage>
        <taxon>Bacteria</taxon>
        <taxon>Bacillati</taxon>
        <taxon>Actinomycetota</taxon>
        <taxon>Actinomycetes</taxon>
        <taxon>Jiangellales</taxon>
        <taxon>Jiangellaceae</taxon>
        <taxon>Jiangella</taxon>
    </lineage>
</organism>
<dbReference type="SUPFAM" id="SSF56399">
    <property type="entry name" value="ADP-ribosylation"/>
    <property type="match status" value="1"/>
</dbReference>
<evidence type="ECO:0000256" key="9">
    <source>
        <dbReference type="ARBA" id="ARBA00023026"/>
    </source>
</evidence>
<dbReference type="Pfam" id="PF01129">
    <property type="entry name" value="ART"/>
    <property type="match status" value="1"/>
</dbReference>
<dbReference type="GO" id="GO:0003950">
    <property type="term" value="F:NAD+ poly-ADP-ribosyltransferase activity"/>
    <property type="evidence" value="ECO:0007669"/>
    <property type="project" value="TreeGrafter"/>
</dbReference>
<dbReference type="GO" id="GO:0005576">
    <property type="term" value="C:extracellular region"/>
    <property type="evidence" value="ECO:0007669"/>
    <property type="project" value="UniProtKB-SubCell"/>
</dbReference>
<dbReference type="PANTHER" id="PTHR10339">
    <property type="entry name" value="ADP-RIBOSYLTRANSFERASE"/>
    <property type="match status" value="1"/>
</dbReference>
<proteinExistence type="inferred from homology"/>
<dbReference type="EMBL" id="POTW01000011">
    <property type="protein sequence ID" value="PZF84975.1"/>
    <property type="molecule type" value="Genomic_DNA"/>
</dbReference>
<comment type="similarity">
    <text evidence="2">Belongs to the Arg-specific ADP-ribosyltransferase family.</text>
</comment>
<keyword evidence="9" id="KW-0843">Virulence</keyword>
<evidence type="ECO:0000256" key="10">
    <source>
        <dbReference type="ARBA" id="ARBA00047597"/>
    </source>
</evidence>